<dbReference type="PANTHER" id="PTHR30354">
    <property type="entry name" value="GNT FAMILY GLUCONATE TRANSPORTER"/>
    <property type="match status" value="1"/>
</dbReference>
<reference evidence="3" key="1">
    <citation type="submission" date="2016-10" db="EMBL/GenBank/DDBJ databases">
        <authorList>
            <person name="Varghese N."/>
            <person name="Submissions S."/>
        </authorList>
    </citation>
    <scope>NUCLEOTIDE SEQUENCE [LARGE SCALE GENOMIC DNA]</scope>
    <source>
        <strain evidence="3">DSM 46732</strain>
    </source>
</reference>
<feature type="transmembrane region" description="Helical" evidence="1">
    <location>
        <begin position="326"/>
        <end position="344"/>
    </location>
</feature>
<evidence type="ECO:0000313" key="3">
    <source>
        <dbReference type="Proteomes" id="UP000199497"/>
    </source>
</evidence>
<feature type="transmembrane region" description="Helical" evidence="1">
    <location>
        <begin position="356"/>
        <end position="377"/>
    </location>
</feature>
<dbReference type="EMBL" id="FNJR01000014">
    <property type="protein sequence ID" value="SDP93370.1"/>
    <property type="molecule type" value="Genomic_DNA"/>
</dbReference>
<feature type="transmembrane region" description="Helical" evidence="1">
    <location>
        <begin position="243"/>
        <end position="261"/>
    </location>
</feature>
<sequence>MRGVIAAAEPAAHSALGPGVTLAVAAGAVAVLLLLIVFLKLQPMIALLAVSIATALVLGIPLDEVMGTLNDGLGGTLAEVALIVGFGAMLGRMLEISGGASVLAEALVRRFGERRAPLALGIAALLFGFPIFLDAGVVIFLPIVFTVARRLGGSVLRYALPVVGAFAVMHAFVPPHPGPVSAAGLIGANTGLLLLIGLVVGIPTWFVSGYAFGIWNGNRVFLPIPEDSTASGQDTAPDKPRPSMGAVLGLLLLPLVLIFLRTGLNTLISEDVVDSGSQAVQAAILIGQSPVALAVAVLVASVVLGLKRGMSGKEIENELTSSLSTIAAVILITGAGGMFGAVLAEAGVGNALAEGLNSAGIPLIVAAFLIAVVMRVAQGSATVALTTSAGFIAPAVSAASGLSSVDLCLIVIAIASGATVLSHVNDSGFWLVGRLLGMDVPTTLKTWTVMETLIGVVGFLISWILSIFL</sequence>
<accession>A0A1H0WRT1</accession>
<evidence type="ECO:0000313" key="2">
    <source>
        <dbReference type="EMBL" id="SDP93370.1"/>
    </source>
</evidence>
<dbReference type="AlphaFoldDB" id="A0A1H0WRT1"/>
<keyword evidence="1" id="KW-1133">Transmembrane helix</keyword>
<dbReference type="STRING" id="405564.SAMN04487905_11493"/>
<organism evidence="2 3">
    <name type="scientific">Actinopolyspora xinjiangensis</name>
    <dbReference type="NCBI Taxonomy" id="405564"/>
    <lineage>
        <taxon>Bacteria</taxon>
        <taxon>Bacillati</taxon>
        <taxon>Actinomycetota</taxon>
        <taxon>Actinomycetes</taxon>
        <taxon>Actinopolysporales</taxon>
        <taxon>Actinopolysporaceae</taxon>
        <taxon>Actinopolyspora</taxon>
    </lineage>
</organism>
<gene>
    <name evidence="2" type="ORF">SAMN04487905_11493</name>
</gene>
<keyword evidence="1" id="KW-0472">Membrane</keyword>
<protein>
    <submittedName>
        <fullName evidence="2">Gluconate:H+ symporter, GntP family</fullName>
    </submittedName>
</protein>
<feature type="transmembrane region" description="Helical" evidence="1">
    <location>
        <begin position="45"/>
        <end position="62"/>
    </location>
</feature>
<dbReference type="NCBIfam" id="TIGR00791">
    <property type="entry name" value="gntP"/>
    <property type="match status" value="1"/>
</dbReference>
<dbReference type="GO" id="GO:0015128">
    <property type="term" value="F:gluconate transmembrane transporter activity"/>
    <property type="evidence" value="ECO:0007669"/>
    <property type="project" value="InterPro"/>
</dbReference>
<dbReference type="Proteomes" id="UP000199497">
    <property type="component" value="Unassembled WGS sequence"/>
</dbReference>
<evidence type="ECO:0000256" key="1">
    <source>
        <dbReference type="SAM" id="Phobius"/>
    </source>
</evidence>
<dbReference type="OrthoDB" id="4325159at2"/>
<feature type="transmembrane region" description="Helical" evidence="1">
    <location>
        <begin position="155"/>
        <end position="173"/>
    </location>
</feature>
<dbReference type="PANTHER" id="PTHR30354:SF25">
    <property type="entry name" value="INNER MEMBRANE PERMEASE YGBN"/>
    <property type="match status" value="1"/>
</dbReference>
<feature type="transmembrane region" description="Helical" evidence="1">
    <location>
        <begin position="20"/>
        <end position="38"/>
    </location>
</feature>
<dbReference type="PIRSF" id="PIRSF002746">
    <property type="entry name" value="Gluconate_transporter"/>
    <property type="match status" value="1"/>
</dbReference>
<name>A0A1H0WRT1_9ACTN</name>
<dbReference type="Pfam" id="PF02447">
    <property type="entry name" value="GntP_permease"/>
    <property type="match status" value="1"/>
</dbReference>
<feature type="transmembrane region" description="Helical" evidence="1">
    <location>
        <begin position="444"/>
        <end position="468"/>
    </location>
</feature>
<feature type="transmembrane region" description="Helical" evidence="1">
    <location>
        <begin position="282"/>
        <end position="306"/>
    </location>
</feature>
<keyword evidence="3" id="KW-1185">Reference proteome</keyword>
<feature type="transmembrane region" description="Helical" evidence="1">
    <location>
        <begin position="116"/>
        <end position="143"/>
    </location>
</feature>
<dbReference type="InterPro" id="IPR003474">
    <property type="entry name" value="Glcn_transporter"/>
</dbReference>
<feature type="transmembrane region" description="Helical" evidence="1">
    <location>
        <begin position="185"/>
        <end position="206"/>
    </location>
</feature>
<keyword evidence="1" id="KW-0812">Transmembrane</keyword>
<dbReference type="GO" id="GO:0005886">
    <property type="term" value="C:plasma membrane"/>
    <property type="evidence" value="ECO:0007669"/>
    <property type="project" value="TreeGrafter"/>
</dbReference>
<proteinExistence type="predicted"/>
<dbReference type="RefSeq" id="WP_092604151.1">
    <property type="nucleotide sequence ID" value="NZ_FNJR01000014.1"/>
</dbReference>